<dbReference type="PANTHER" id="PTHR22807:SF30">
    <property type="entry name" value="28S RRNA (CYTOSINE(4447)-C(5))-METHYLTRANSFERASE-RELATED"/>
    <property type="match status" value="1"/>
</dbReference>
<dbReference type="Gene3D" id="3.30.70.1170">
    <property type="entry name" value="Sun protein, domain 3"/>
    <property type="match status" value="1"/>
</dbReference>
<evidence type="ECO:0000313" key="9">
    <source>
        <dbReference type="Proteomes" id="UP000005017"/>
    </source>
</evidence>
<keyword evidence="3 6" id="KW-0808">Transferase</keyword>
<dbReference type="InterPro" id="IPR001678">
    <property type="entry name" value="MeTrfase_RsmB-F_NOP2_dom"/>
</dbReference>
<dbReference type="GO" id="GO:0001510">
    <property type="term" value="P:RNA methylation"/>
    <property type="evidence" value="ECO:0007669"/>
    <property type="project" value="InterPro"/>
</dbReference>
<evidence type="ECO:0000313" key="8">
    <source>
        <dbReference type="EMBL" id="EFC05393.1"/>
    </source>
</evidence>
<organism evidence="8 9">
    <name type="scientific">Bulleidia extructa W1219</name>
    <dbReference type="NCBI Taxonomy" id="679192"/>
    <lineage>
        <taxon>Bacteria</taxon>
        <taxon>Bacillati</taxon>
        <taxon>Bacillota</taxon>
        <taxon>Erysipelotrichia</taxon>
        <taxon>Erysipelotrichales</taxon>
        <taxon>Erysipelotrichaceae</taxon>
        <taxon>Bulleidia</taxon>
    </lineage>
</organism>
<reference evidence="9" key="1">
    <citation type="submission" date="2009-12" db="EMBL/GenBank/DDBJ databases">
        <title>Sequence of Clostridiales genomosp. BVAB3 str. UPII9-5.</title>
        <authorList>
            <person name="Madupu R."/>
            <person name="Durkin A.S."/>
            <person name="Torralba M."/>
            <person name="Methe B."/>
            <person name="Sutton G.G."/>
            <person name="Strausberg R.L."/>
            <person name="Nelson K.E."/>
        </authorList>
    </citation>
    <scope>NUCLEOTIDE SEQUENCE [LARGE SCALE GENOMIC DNA]</scope>
    <source>
        <strain evidence="9">W1219</strain>
    </source>
</reference>
<dbReference type="AlphaFoldDB" id="D2MPU0"/>
<feature type="binding site" evidence="6">
    <location>
        <position position="134"/>
    </location>
    <ligand>
        <name>S-adenosyl-L-methionine</name>
        <dbReference type="ChEBI" id="CHEBI:59789"/>
    </ligand>
</feature>
<dbReference type="Proteomes" id="UP000005017">
    <property type="component" value="Unassembled WGS sequence"/>
</dbReference>
<evidence type="ECO:0000256" key="5">
    <source>
        <dbReference type="ARBA" id="ARBA00022884"/>
    </source>
</evidence>
<dbReference type="InterPro" id="IPR029063">
    <property type="entry name" value="SAM-dependent_MTases_sf"/>
</dbReference>
<keyword evidence="2 6" id="KW-0489">Methyltransferase</keyword>
<dbReference type="OrthoDB" id="9810297at2"/>
<evidence type="ECO:0000256" key="1">
    <source>
        <dbReference type="ARBA" id="ARBA00022490"/>
    </source>
</evidence>
<dbReference type="PRINTS" id="PR02008">
    <property type="entry name" value="RCMTFAMILY"/>
</dbReference>
<sequence length="437" mass="50177">MEIELPKDFLKRMEVMLGKEYDDFLKVYKKPYHRHGRFNSLKKKDFPLEVQDWILKRSPFCPNGAYFKEGIQPIHFASYRNGGFYMQEASASSVISLLKIQPGDYVLDMCAAPGSKTTQIGEYLQQEGLLVSNEYVSKRAMILLENIIRHGLQNALVLNCDTSLLAKEFPSGFDKIVVDAPCSGEGLFLKQEDSVQEWSLDHIAVCAKRQASILENAYTCLRKGGDLLYSTCTFAREENEDLIEAFLKKHADMELVPITVPFGRPGFLPFEKTRRIFPMDGGTGQFMALLHKKGEETRHTWKTISTKKESFFQKEVNALLKKPYRYFHEFRGKLFAGNNPFLDNQSLKIIRQMVYVGEIRTGRLILDHHFFMSSSLKETCMIEINENQYRQYIHGETLSISKPKGYYGLSFDGLVVGGCRSDGQQLKNLYPKVLRTR</sequence>
<dbReference type="SUPFAM" id="SSF53335">
    <property type="entry name" value="S-adenosyl-L-methionine-dependent methyltransferases"/>
    <property type="match status" value="1"/>
</dbReference>
<evidence type="ECO:0000256" key="3">
    <source>
        <dbReference type="ARBA" id="ARBA00022679"/>
    </source>
</evidence>
<proteinExistence type="inferred from homology"/>
<dbReference type="InterPro" id="IPR031341">
    <property type="entry name" value="Methyltr_RsmF_N"/>
</dbReference>
<keyword evidence="9" id="KW-1185">Reference proteome</keyword>
<dbReference type="PANTHER" id="PTHR22807">
    <property type="entry name" value="NOP2 YEAST -RELATED NOL1/NOP2/FMU SUN DOMAIN-CONTAINING"/>
    <property type="match status" value="1"/>
</dbReference>
<dbReference type="InterPro" id="IPR023267">
    <property type="entry name" value="RCMT"/>
</dbReference>
<keyword evidence="1" id="KW-0963">Cytoplasm</keyword>
<evidence type="ECO:0000256" key="2">
    <source>
        <dbReference type="ARBA" id="ARBA00022603"/>
    </source>
</evidence>
<keyword evidence="4 6" id="KW-0949">S-adenosyl-L-methionine</keyword>
<evidence type="ECO:0000259" key="7">
    <source>
        <dbReference type="PROSITE" id="PS51686"/>
    </source>
</evidence>
<keyword evidence="5 6" id="KW-0694">RNA-binding</keyword>
<dbReference type="InterPro" id="IPR049560">
    <property type="entry name" value="MeTrfase_RsmB-F_NOP2_cat"/>
</dbReference>
<comment type="similarity">
    <text evidence="6">Belongs to the class I-like SAM-binding methyltransferase superfamily. RsmB/NOP family.</text>
</comment>
<evidence type="ECO:0000256" key="6">
    <source>
        <dbReference type="PROSITE-ProRule" id="PRU01023"/>
    </source>
</evidence>
<name>D2MPU0_9FIRM</name>
<dbReference type="STRING" id="679192.HMPREF9013_0327"/>
<dbReference type="InterPro" id="IPR027391">
    <property type="entry name" value="Nol1_Nop2_Fmu_2"/>
</dbReference>
<protein>
    <submittedName>
        <fullName evidence="8">NOL1/NOP2/sun family protein</fullName>
    </submittedName>
</protein>
<dbReference type="GO" id="GO:0003723">
    <property type="term" value="F:RNA binding"/>
    <property type="evidence" value="ECO:0007669"/>
    <property type="project" value="UniProtKB-UniRule"/>
</dbReference>
<feature type="active site" description="Nucleophile" evidence="6">
    <location>
        <position position="232"/>
    </location>
</feature>
<dbReference type="EMBL" id="ADFR01000014">
    <property type="protein sequence ID" value="EFC05393.1"/>
    <property type="molecule type" value="Genomic_DNA"/>
</dbReference>
<feature type="binding site" evidence="6">
    <location>
        <position position="161"/>
    </location>
    <ligand>
        <name>S-adenosyl-L-methionine</name>
        <dbReference type="ChEBI" id="CHEBI:59789"/>
    </ligand>
</feature>
<dbReference type="eggNOG" id="COG0144">
    <property type="taxonomic scope" value="Bacteria"/>
</dbReference>
<dbReference type="GO" id="GO:0008173">
    <property type="term" value="F:RNA methyltransferase activity"/>
    <property type="evidence" value="ECO:0007669"/>
    <property type="project" value="InterPro"/>
</dbReference>
<dbReference type="Pfam" id="PF17125">
    <property type="entry name" value="Methyltr_RsmF_N"/>
    <property type="match status" value="1"/>
</dbReference>
<dbReference type="Pfam" id="PF01189">
    <property type="entry name" value="Methyltr_RsmB-F"/>
    <property type="match status" value="1"/>
</dbReference>
<accession>D2MPU0</accession>
<dbReference type="Gene3D" id="2.30.130.60">
    <property type="match status" value="1"/>
</dbReference>
<feature type="binding site" evidence="6">
    <location>
        <position position="179"/>
    </location>
    <ligand>
        <name>S-adenosyl-L-methionine</name>
        <dbReference type="ChEBI" id="CHEBI:59789"/>
    </ligand>
</feature>
<dbReference type="Pfam" id="PF13636">
    <property type="entry name" value="Methyltranf_PUA"/>
    <property type="match status" value="1"/>
</dbReference>
<dbReference type="PROSITE" id="PS51686">
    <property type="entry name" value="SAM_MT_RSMB_NOP"/>
    <property type="match status" value="1"/>
</dbReference>
<feature type="binding site" evidence="6">
    <location>
        <begin position="110"/>
        <end position="116"/>
    </location>
    <ligand>
        <name>S-adenosyl-L-methionine</name>
        <dbReference type="ChEBI" id="CHEBI:59789"/>
    </ligand>
</feature>
<comment type="caution">
    <text evidence="8">The sequence shown here is derived from an EMBL/GenBank/DDBJ whole genome shotgun (WGS) entry which is preliminary data.</text>
</comment>
<dbReference type="Gene3D" id="3.40.50.150">
    <property type="entry name" value="Vaccinia Virus protein VP39"/>
    <property type="match status" value="1"/>
</dbReference>
<dbReference type="RefSeq" id="WP_006627403.1">
    <property type="nucleotide sequence ID" value="NZ_ADFR01000014.1"/>
</dbReference>
<gene>
    <name evidence="8" type="ORF">HMPREF9013_0327</name>
</gene>
<feature type="domain" description="SAM-dependent MTase RsmB/NOP-type" evidence="7">
    <location>
        <begin position="13"/>
        <end position="293"/>
    </location>
</feature>
<evidence type="ECO:0000256" key="4">
    <source>
        <dbReference type="ARBA" id="ARBA00022691"/>
    </source>
</evidence>